<dbReference type="STRING" id="97972.A0A2V1DXE6"/>
<evidence type="ECO:0000313" key="3">
    <source>
        <dbReference type="Proteomes" id="UP000244855"/>
    </source>
</evidence>
<evidence type="ECO:0000256" key="1">
    <source>
        <dbReference type="SAM" id="MobiDB-lite"/>
    </source>
</evidence>
<feature type="region of interest" description="Disordered" evidence="1">
    <location>
        <begin position="782"/>
        <end position="813"/>
    </location>
</feature>
<protein>
    <recommendedName>
        <fullName evidence="4">Pentatricopeptide repeat domain-containing protein</fullName>
    </recommendedName>
</protein>
<reference evidence="2 3" key="1">
    <citation type="journal article" date="2018" name="Sci. Rep.">
        <title>Comparative genomics provides insights into the lifestyle and reveals functional heterogeneity of dark septate endophytic fungi.</title>
        <authorList>
            <person name="Knapp D.G."/>
            <person name="Nemeth J.B."/>
            <person name="Barry K."/>
            <person name="Hainaut M."/>
            <person name="Henrissat B."/>
            <person name="Johnson J."/>
            <person name="Kuo A."/>
            <person name="Lim J.H.P."/>
            <person name="Lipzen A."/>
            <person name="Nolan M."/>
            <person name="Ohm R.A."/>
            <person name="Tamas L."/>
            <person name="Grigoriev I.V."/>
            <person name="Spatafora J.W."/>
            <person name="Nagy L.G."/>
            <person name="Kovacs G.M."/>
        </authorList>
    </citation>
    <scope>NUCLEOTIDE SEQUENCE [LARGE SCALE GENOMIC DNA]</scope>
    <source>
        <strain evidence="2 3">DSE2036</strain>
    </source>
</reference>
<dbReference type="AlphaFoldDB" id="A0A2V1DXE6"/>
<organism evidence="2 3">
    <name type="scientific">Periconia macrospinosa</name>
    <dbReference type="NCBI Taxonomy" id="97972"/>
    <lineage>
        <taxon>Eukaryota</taxon>
        <taxon>Fungi</taxon>
        <taxon>Dikarya</taxon>
        <taxon>Ascomycota</taxon>
        <taxon>Pezizomycotina</taxon>
        <taxon>Dothideomycetes</taxon>
        <taxon>Pleosporomycetidae</taxon>
        <taxon>Pleosporales</taxon>
        <taxon>Massarineae</taxon>
        <taxon>Periconiaceae</taxon>
        <taxon>Periconia</taxon>
    </lineage>
</organism>
<sequence length="813" mass="93903">MPPALDRLLASPSALRFLRAVINTPEPPTAYLGTTSSKCCGCRSLPRRAYQIPRRKGTPLINWKKFDQQPPTLDALDVRLPNGQKPDDARTWAQCLQEKARIDRWDGIRTVWAARTGVFDLPTSDTPDAEYLWATFFKVPELVLPVILHAAEVRKKTGQLHPRLYELCMSWWLPQDRYIDLIPHYHHQLVFHLQLRKLPLRSLIRNGRQRFTSKTFSALMDIYRTSNERDVYDEIIPFLCALGNVRMVRQWHALCTRRGDHPSPHVAAEPLIQKLTASRVSHITDPEAQLVHLYAKNSVKNRGFKYNSDMLRRLQGRDTASVRFDDSLCAKLFATATFSVESVIKGLAMVGVNEIGPLGVRAMATAAVSNEEIKHAFEVLKASGIALEGKVFSLALEKFAMEGRWKLVESMLQSDQHVDVYDNMDIQKELLAYYLEREDSDQLHRTLAIMTVFHNDMTTESWNLLLRAQVTAYETNQIMHTLESMRQNEIKVQPYTMVMIKEMMRPRKRTRRPIRKTDGPPFDDLRFVTRVLFFIAQADMAIVSPLMWRELIRRYGMMGRLRELRRLLYLLHNYYRPRETGNHDIPRSRYLESALELVKKDPTRRFSPPLEKSLLSPLATLFPASLQQALIVWGFRAGLLPESPLEQNMFSGTAAKKQWRGRLMRRGVISRLDWSIGLRTVVELRDMGVKVHHHTVAKTLQAVFIILFGRGRSRIAANNRMRAHNTIWYSTYVRRVNEIWGEKLFDDPDEIKNSKRLGMSWHPWVPRNRGFEDYHLEGLLGGDAYEQDPENKSGGEESLDQWPLASGSGEKKM</sequence>
<accession>A0A2V1DXE6</accession>
<dbReference type="Proteomes" id="UP000244855">
    <property type="component" value="Unassembled WGS sequence"/>
</dbReference>
<dbReference type="Gene3D" id="1.25.40.10">
    <property type="entry name" value="Tetratricopeptide repeat domain"/>
    <property type="match status" value="1"/>
</dbReference>
<keyword evidence="3" id="KW-1185">Reference proteome</keyword>
<dbReference type="EMBL" id="KZ805356">
    <property type="protein sequence ID" value="PVI01520.1"/>
    <property type="molecule type" value="Genomic_DNA"/>
</dbReference>
<evidence type="ECO:0008006" key="4">
    <source>
        <dbReference type="Google" id="ProtNLM"/>
    </source>
</evidence>
<evidence type="ECO:0000313" key="2">
    <source>
        <dbReference type="EMBL" id="PVI01520.1"/>
    </source>
</evidence>
<proteinExistence type="predicted"/>
<gene>
    <name evidence="2" type="ORF">DM02DRAFT_343423</name>
</gene>
<dbReference type="OrthoDB" id="5366531at2759"/>
<dbReference type="InterPro" id="IPR011990">
    <property type="entry name" value="TPR-like_helical_dom_sf"/>
</dbReference>
<name>A0A2V1DXE6_9PLEO</name>